<keyword evidence="9" id="KW-0812">Transmembrane</keyword>
<dbReference type="PROSITE" id="PS50011">
    <property type="entry name" value="PROTEIN_KINASE_DOM"/>
    <property type="match status" value="1"/>
</dbReference>
<dbReference type="Gene3D" id="3.30.450.290">
    <property type="match status" value="1"/>
</dbReference>
<keyword evidence="3" id="KW-0808">Transferase</keyword>
<dbReference type="InterPro" id="IPR011009">
    <property type="entry name" value="Kinase-like_dom_sf"/>
</dbReference>
<feature type="transmembrane region" description="Helical" evidence="9">
    <location>
        <begin position="444"/>
        <end position="471"/>
    </location>
</feature>
<name>D0LL69_HALO1</name>
<dbReference type="GO" id="GO:0005524">
    <property type="term" value="F:ATP binding"/>
    <property type="evidence" value="ECO:0007669"/>
    <property type="project" value="UniProtKB-UniRule"/>
</dbReference>
<dbReference type="KEGG" id="hoh:Hoch_6090"/>
<feature type="compositionally biased region" description="Polar residues" evidence="8">
    <location>
        <begin position="85"/>
        <end position="108"/>
    </location>
</feature>
<feature type="binding site" evidence="7">
    <location>
        <position position="180"/>
    </location>
    <ligand>
        <name>ATP</name>
        <dbReference type="ChEBI" id="CHEBI:30616"/>
    </ligand>
</feature>
<proteinExistence type="predicted"/>
<keyword evidence="6 7" id="KW-0067">ATP-binding</keyword>
<accession>D0LL69</accession>
<dbReference type="InterPro" id="IPR017441">
    <property type="entry name" value="Protein_kinase_ATP_BS"/>
</dbReference>
<keyword evidence="9" id="KW-1133">Transmembrane helix</keyword>
<keyword evidence="12" id="KW-1185">Reference proteome</keyword>
<dbReference type="PROSITE" id="PS00107">
    <property type="entry name" value="PROTEIN_KINASE_ATP"/>
    <property type="match status" value="1"/>
</dbReference>
<dbReference type="PROSITE" id="PS00108">
    <property type="entry name" value="PROTEIN_KINASE_ST"/>
    <property type="match status" value="1"/>
</dbReference>
<evidence type="ECO:0000256" key="1">
    <source>
        <dbReference type="ARBA" id="ARBA00012513"/>
    </source>
</evidence>
<evidence type="ECO:0000313" key="11">
    <source>
        <dbReference type="EMBL" id="ACY18565.1"/>
    </source>
</evidence>
<organism evidence="11 12">
    <name type="scientific">Haliangium ochraceum (strain DSM 14365 / JCM 11303 / SMP-2)</name>
    <dbReference type="NCBI Taxonomy" id="502025"/>
    <lineage>
        <taxon>Bacteria</taxon>
        <taxon>Pseudomonadati</taxon>
        <taxon>Myxococcota</taxon>
        <taxon>Polyangia</taxon>
        <taxon>Haliangiales</taxon>
        <taxon>Kofleriaceae</taxon>
        <taxon>Haliangium</taxon>
    </lineage>
</organism>
<dbReference type="AlphaFoldDB" id="D0LL69"/>
<dbReference type="HOGENOM" id="CLU_390700_0_0_7"/>
<dbReference type="InterPro" id="IPR008271">
    <property type="entry name" value="Ser/Thr_kinase_AS"/>
</dbReference>
<feature type="compositionally biased region" description="Low complexity" evidence="8">
    <location>
        <begin position="14"/>
        <end position="26"/>
    </location>
</feature>
<evidence type="ECO:0000256" key="9">
    <source>
        <dbReference type="SAM" id="Phobius"/>
    </source>
</evidence>
<evidence type="ECO:0000256" key="6">
    <source>
        <dbReference type="ARBA" id="ARBA00022840"/>
    </source>
</evidence>
<evidence type="ECO:0000256" key="2">
    <source>
        <dbReference type="ARBA" id="ARBA00022527"/>
    </source>
</evidence>
<evidence type="ECO:0000259" key="10">
    <source>
        <dbReference type="PROSITE" id="PS50011"/>
    </source>
</evidence>
<evidence type="ECO:0000256" key="7">
    <source>
        <dbReference type="PROSITE-ProRule" id="PRU10141"/>
    </source>
</evidence>
<dbReference type="CDD" id="cd14014">
    <property type="entry name" value="STKc_PknB_like"/>
    <property type="match status" value="1"/>
</dbReference>
<dbReference type="SUPFAM" id="SSF56112">
    <property type="entry name" value="Protein kinase-like (PK-like)"/>
    <property type="match status" value="1"/>
</dbReference>
<dbReference type="Gene3D" id="1.10.510.10">
    <property type="entry name" value="Transferase(Phosphotransferase) domain 1"/>
    <property type="match status" value="1"/>
</dbReference>
<dbReference type="OrthoDB" id="9801841at2"/>
<gene>
    <name evidence="11" type="ordered locus">Hoch_6090</name>
</gene>
<dbReference type="Gene3D" id="3.30.200.20">
    <property type="entry name" value="Phosphorylase Kinase, domain 1"/>
    <property type="match status" value="1"/>
</dbReference>
<dbReference type="STRING" id="502025.Hoch_6090"/>
<feature type="compositionally biased region" description="Basic and acidic residues" evidence="8">
    <location>
        <begin position="1"/>
        <end position="10"/>
    </location>
</feature>
<dbReference type="SMART" id="SM00220">
    <property type="entry name" value="S_TKc"/>
    <property type="match status" value="1"/>
</dbReference>
<feature type="region of interest" description="Disordered" evidence="8">
    <location>
        <begin position="82"/>
        <end position="108"/>
    </location>
</feature>
<dbReference type="FunFam" id="1.10.510.10:FF:000021">
    <property type="entry name" value="Serine/threonine protein kinase"/>
    <property type="match status" value="1"/>
</dbReference>
<dbReference type="PANTHER" id="PTHR43289">
    <property type="entry name" value="MITOGEN-ACTIVATED PROTEIN KINASE KINASE KINASE 20-RELATED"/>
    <property type="match status" value="1"/>
</dbReference>
<evidence type="ECO:0000256" key="4">
    <source>
        <dbReference type="ARBA" id="ARBA00022741"/>
    </source>
</evidence>
<protein>
    <recommendedName>
        <fullName evidence="1">non-specific serine/threonine protein kinase</fullName>
        <ecNumber evidence="1">2.7.11.1</ecNumber>
    </recommendedName>
</protein>
<feature type="domain" description="Protein kinase" evidence="10">
    <location>
        <begin position="151"/>
        <end position="419"/>
    </location>
</feature>
<evidence type="ECO:0000256" key="3">
    <source>
        <dbReference type="ARBA" id="ARBA00022679"/>
    </source>
</evidence>
<keyword evidence="5 11" id="KW-0418">Kinase</keyword>
<dbReference type="InterPro" id="IPR000719">
    <property type="entry name" value="Prot_kinase_dom"/>
</dbReference>
<dbReference type="PANTHER" id="PTHR43289:SF6">
    <property type="entry name" value="SERINE_THREONINE-PROTEIN KINASE NEKL-3"/>
    <property type="match status" value="1"/>
</dbReference>
<reference evidence="11 12" key="1">
    <citation type="journal article" date="2010" name="Stand. Genomic Sci.">
        <title>Complete genome sequence of Haliangium ochraceum type strain (SMP-2).</title>
        <authorList>
            <consortium name="US DOE Joint Genome Institute (JGI-PGF)"/>
            <person name="Ivanova N."/>
            <person name="Daum C."/>
            <person name="Lang E."/>
            <person name="Abt B."/>
            <person name="Kopitz M."/>
            <person name="Saunders E."/>
            <person name="Lapidus A."/>
            <person name="Lucas S."/>
            <person name="Glavina Del Rio T."/>
            <person name="Nolan M."/>
            <person name="Tice H."/>
            <person name="Copeland A."/>
            <person name="Cheng J.F."/>
            <person name="Chen F."/>
            <person name="Bruce D."/>
            <person name="Goodwin L."/>
            <person name="Pitluck S."/>
            <person name="Mavromatis K."/>
            <person name="Pati A."/>
            <person name="Mikhailova N."/>
            <person name="Chen A."/>
            <person name="Palaniappan K."/>
            <person name="Land M."/>
            <person name="Hauser L."/>
            <person name="Chang Y.J."/>
            <person name="Jeffries C.D."/>
            <person name="Detter J.C."/>
            <person name="Brettin T."/>
            <person name="Rohde M."/>
            <person name="Goker M."/>
            <person name="Bristow J."/>
            <person name="Markowitz V."/>
            <person name="Eisen J.A."/>
            <person name="Hugenholtz P."/>
            <person name="Kyrpides N.C."/>
            <person name="Klenk H.P."/>
        </authorList>
    </citation>
    <scope>NUCLEOTIDE SEQUENCE [LARGE SCALE GENOMIC DNA]</scope>
    <source>
        <strain evidence="12">DSM 14365 / CIP 107738 / JCM 11303 / AJ 13395 / SMP-2</strain>
    </source>
</reference>
<dbReference type="GO" id="GO:0004674">
    <property type="term" value="F:protein serine/threonine kinase activity"/>
    <property type="evidence" value="ECO:0007669"/>
    <property type="project" value="UniProtKB-KW"/>
</dbReference>
<dbReference type="EC" id="2.7.11.1" evidence="1"/>
<evidence type="ECO:0000256" key="8">
    <source>
        <dbReference type="SAM" id="MobiDB-lite"/>
    </source>
</evidence>
<feature type="transmembrane region" description="Helical" evidence="9">
    <location>
        <begin position="675"/>
        <end position="696"/>
    </location>
</feature>
<dbReference type="Proteomes" id="UP000001880">
    <property type="component" value="Chromosome"/>
</dbReference>
<keyword evidence="9" id="KW-0472">Membrane</keyword>
<sequence>MSDRSDRPDPFARPPGNAAPGQPGQRSTLPFGSHTGAPDTERRQTKAGEVGSEATLLPEEAVDLRATTVDPQFAGYAETHDATGRQAQQELQAQSGRPGQSRRAATQSRAYADGVLTTVSRGTIDAGSAEAAQAVRLPYRSSEVIGRLGSYDLLSELGRGAMGVVYRAYSLQLCRPCAVKVMIPNDKMSAAEILRFQNEAMLAARLQHPHIVSVFDAGEDQDWFYIVQELVEGKPLTALIEDGSEDAFRRGLRTVAEAARALHYAHGRGIVHRDIKPDNILVDGEGHPHITDFGIAKNVDAPTRMTVQGMLMGTPIYMSPEQANGEIARIGPLSDVYSMGVVLYELCTGEAPFESNSIAEVLSMITANEPPSPRAKAQRARKRDLPLDLEIICLKAIEKQASNRYASAAALADDIEAFLEDRPIAARPVSSTERLQKLIRRNRGVFAIASVVFATLLVVGAAFAAVMIATIENTSDSLRIQDEQAAIVQANTLERSIRTNMLQGRADVVRDLVAGLRADPSLSSLNVIRVDRTYAYTNLQTLKQVQQRLENPGVIAQIRDKFPDLVSSINEVQETAFPKIRNSEKTPAVALFDYDRSSWNDIVENLRTVTRIDTEAGVPTLTVLKPIENSPKCQACHGGEEEAGYGSNKVRAVLVVKRSREAVEAKIAENTRTTMMVGGGTAAIILALLALFARLFGVRLRRRRFA</sequence>
<dbReference type="RefSeq" id="WP_012831157.1">
    <property type="nucleotide sequence ID" value="NC_013440.1"/>
</dbReference>
<feature type="region of interest" description="Disordered" evidence="8">
    <location>
        <begin position="1"/>
        <end position="64"/>
    </location>
</feature>
<dbReference type="eggNOG" id="COG0515">
    <property type="taxonomic scope" value="Bacteria"/>
</dbReference>
<keyword evidence="4 7" id="KW-0547">Nucleotide-binding</keyword>
<evidence type="ECO:0000256" key="5">
    <source>
        <dbReference type="ARBA" id="ARBA00022777"/>
    </source>
</evidence>
<dbReference type="Pfam" id="PF00069">
    <property type="entry name" value="Pkinase"/>
    <property type="match status" value="1"/>
</dbReference>
<evidence type="ECO:0000313" key="12">
    <source>
        <dbReference type="Proteomes" id="UP000001880"/>
    </source>
</evidence>
<keyword evidence="2 11" id="KW-0723">Serine/threonine-protein kinase</keyword>
<dbReference type="EMBL" id="CP001804">
    <property type="protein sequence ID" value="ACY18565.1"/>
    <property type="molecule type" value="Genomic_DNA"/>
</dbReference>